<dbReference type="GO" id="GO:0005524">
    <property type="term" value="F:ATP binding"/>
    <property type="evidence" value="ECO:0007669"/>
    <property type="project" value="UniProtKB-UniRule"/>
</dbReference>
<dbReference type="InterPro" id="IPR017441">
    <property type="entry name" value="Protein_kinase_ATP_BS"/>
</dbReference>
<dbReference type="SMART" id="SM00220">
    <property type="entry name" value="S_TKc"/>
    <property type="match status" value="1"/>
</dbReference>
<accession>A0A165JYF7</accession>
<keyword evidence="5 6" id="KW-0067">ATP-binding</keyword>
<gene>
    <name evidence="8" type="ORF">L228DRAFT_279943</name>
</gene>
<protein>
    <submittedName>
        <fullName evidence="8">Kinase-like protein</fullName>
    </submittedName>
</protein>
<name>A0A165JYF7_XYLHT</name>
<sequence>MEKRRLFYPLTNKSHLLFPSHFHSHFHSPRLSFSLHTASSTTRTNFRKRGLAHARSPSEPRIFPSLGWDSIDPSLLVEEEAIPTYRAEKFYPARIGEVFNHRYQVVGKLGYGSSATVWLCRDLFDHRHVALKIYTASSTSGTREVEIYNHLKRLQSDHAGQSCLRWLIEVFQTQSPDGHNVHTCLVHPPLGISLDQLTPLLPDGVMSSEIVRTTMRNILAALDFLHTEAHVIHTDLQPNNILLGIRDNSILSRFEKAEFEAPVPRKTLEDRTIYLSRPLPISFGTPVLCDLGEARLGTDGQQGDIMPDIYRAPEVILDMSWDYKVDIWNVGMVIWDLFEHRHLFRARNPEHKLDDGYHLAEIQAVLGSPPPPDFLARSKRSLQFWDKNGTWKGTAPIPDHCDLDALEERLKGDEKADFLRFLRRMLCWRPEERANAKELLFDPWLMRGLLK</sequence>
<dbReference type="GO" id="GO:0043484">
    <property type="term" value="P:regulation of RNA splicing"/>
    <property type="evidence" value="ECO:0007669"/>
    <property type="project" value="TreeGrafter"/>
</dbReference>
<keyword evidence="1" id="KW-0723">Serine/threonine-protein kinase</keyword>
<dbReference type="InterPro" id="IPR011009">
    <property type="entry name" value="Kinase-like_dom_sf"/>
</dbReference>
<dbReference type="GO" id="GO:0004674">
    <property type="term" value="F:protein serine/threonine kinase activity"/>
    <property type="evidence" value="ECO:0007669"/>
    <property type="project" value="UniProtKB-KW"/>
</dbReference>
<dbReference type="SUPFAM" id="SSF56112">
    <property type="entry name" value="Protein kinase-like (PK-like)"/>
    <property type="match status" value="1"/>
</dbReference>
<dbReference type="STRING" id="1328760.A0A165JYF7"/>
<feature type="binding site" evidence="6">
    <location>
        <position position="132"/>
    </location>
    <ligand>
        <name>ATP</name>
        <dbReference type="ChEBI" id="CHEBI:30616"/>
    </ligand>
</feature>
<feature type="domain" description="Protein kinase" evidence="7">
    <location>
        <begin position="103"/>
        <end position="445"/>
    </location>
</feature>
<keyword evidence="2" id="KW-0808">Transferase</keyword>
<dbReference type="RefSeq" id="XP_018192339.1">
    <property type="nucleotide sequence ID" value="XM_018335742.1"/>
</dbReference>
<dbReference type="GO" id="GO:0005634">
    <property type="term" value="C:nucleus"/>
    <property type="evidence" value="ECO:0007669"/>
    <property type="project" value="TreeGrafter"/>
</dbReference>
<dbReference type="InterPro" id="IPR000719">
    <property type="entry name" value="Prot_kinase_dom"/>
</dbReference>
<evidence type="ECO:0000256" key="6">
    <source>
        <dbReference type="PROSITE-ProRule" id="PRU10141"/>
    </source>
</evidence>
<dbReference type="PANTHER" id="PTHR45646:SF11">
    <property type="entry name" value="SERINE_THREONINE-PROTEIN KINASE DOA"/>
    <property type="match status" value="1"/>
</dbReference>
<reference evidence="8 9" key="1">
    <citation type="journal article" date="2016" name="Fungal Biol.">
        <title>The genome of Xylona heveae provides a window into fungal endophytism.</title>
        <authorList>
            <person name="Gazis R."/>
            <person name="Kuo A."/>
            <person name="Riley R."/>
            <person name="LaButti K."/>
            <person name="Lipzen A."/>
            <person name="Lin J."/>
            <person name="Amirebrahimi M."/>
            <person name="Hesse C.N."/>
            <person name="Spatafora J.W."/>
            <person name="Henrissat B."/>
            <person name="Hainaut M."/>
            <person name="Grigoriev I.V."/>
            <person name="Hibbett D.S."/>
        </authorList>
    </citation>
    <scope>NUCLEOTIDE SEQUENCE [LARGE SCALE GENOMIC DNA]</scope>
    <source>
        <strain evidence="8 9">TC161</strain>
    </source>
</reference>
<dbReference type="Gene3D" id="3.30.200.20">
    <property type="entry name" value="Phosphorylase Kinase, domain 1"/>
    <property type="match status" value="1"/>
</dbReference>
<dbReference type="Pfam" id="PF00069">
    <property type="entry name" value="Pkinase"/>
    <property type="match status" value="2"/>
</dbReference>
<dbReference type="PROSITE" id="PS00107">
    <property type="entry name" value="PROTEIN_KINASE_ATP"/>
    <property type="match status" value="1"/>
</dbReference>
<keyword evidence="3 6" id="KW-0547">Nucleotide-binding</keyword>
<dbReference type="InterPro" id="IPR051175">
    <property type="entry name" value="CLK_kinases"/>
</dbReference>
<evidence type="ECO:0000256" key="2">
    <source>
        <dbReference type="ARBA" id="ARBA00022679"/>
    </source>
</evidence>
<dbReference type="InParanoid" id="A0A165JYF7"/>
<dbReference type="AlphaFoldDB" id="A0A165JYF7"/>
<evidence type="ECO:0000313" key="9">
    <source>
        <dbReference type="Proteomes" id="UP000076632"/>
    </source>
</evidence>
<dbReference type="Proteomes" id="UP000076632">
    <property type="component" value="Unassembled WGS sequence"/>
</dbReference>
<keyword evidence="4 8" id="KW-0418">Kinase</keyword>
<evidence type="ECO:0000256" key="3">
    <source>
        <dbReference type="ARBA" id="ARBA00022741"/>
    </source>
</evidence>
<dbReference type="Gene3D" id="1.10.510.10">
    <property type="entry name" value="Transferase(Phosphotransferase) domain 1"/>
    <property type="match status" value="1"/>
</dbReference>
<evidence type="ECO:0000313" key="8">
    <source>
        <dbReference type="EMBL" id="KZF26784.1"/>
    </source>
</evidence>
<dbReference type="OMA" id="DHAGQSC"/>
<organism evidence="8 9">
    <name type="scientific">Xylona heveae (strain CBS 132557 / TC161)</name>
    <dbReference type="NCBI Taxonomy" id="1328760"/>
    <lineage>
        <taxon>Eukaryota</taxon>
        <taxon>Fungi</taxon>
        <taxon>Dikarya</taxon>
        <taxon>Ascomycota</taxon>
        <taxon>Pezizomycotina</taxon>
        <taxon>Xylonomycetes</taxon>
        <taxon>Xylonales</taxon>
        <taxon>Xylonaceae</taxon>
        <taxon>Xylona</taxon>
    </lineage>
</organism>
<evidence type="ECO:0000259" key="7">
    <source>
        <dbReference type="PROSITE" id="PS50011"/>
    </source>
</evidence>
<dbReference type="OrthoDB" id="5979581at2759"/>
<proteinExistence type="predicted"/>
<keyword evidence="9" id="KW-1185">Reference proteome</keyword>
<dbReference type="PROSITE" id="PS50011">
    <property type="entry name" value="PROTEIN_KINASE_DOM"/>
    <property type="match status" value="1"/>
</dbReference>
<evidence type="ECO:0000256" key="4">
    <source>
        <dbReference type="ARBA" id="ARBA00022777"/>
    </source>
</evidence>
<dbReference type="PANTHER" id="PTHR45646">
    <property type="entry name" value="SERINE/THREONINE-PROTEIN KINASE DOA-RELATED"/>
    <property type="match status" value="1"/>
</dbReference>
<dbReference type="GeneID" id="28900879"/>
<evidence type="ECO:0000256" key="1">
    <source>
        <dbReference type="ARBA" id="ARBA00022527"/>
    </source>
</evidence>
<dbReference type="EMBL" id="KV407454">
    <property type="protein sequence ID" value="KZF26784.1"/>
    <property type="molecule type" value="Genomic_DNA"/>
</dbReference>
<evidence type="ECO:0000256" key="5">
    <source>
        <dbReference type="ARBA" id="ARBA00022840"/>
    </source>
</evidence>